<dbReference type="OrthoDB" id="6630171at2759"/>
<dbReference type="Proteomes" id="UP000770661">
    <property type="component" value="Unassembled WGS sequence"/>
</dbReference>
<evidence type="ECO:0000313" key="2">
    <source>
        <dbReference type="EMBL" id="KAG0718171.1"/>
    </source>
</evidence>
<keyword evidence="3" id="KW-1185">Reference proteome</keyword>
<protein>
    <recommendedName>
        <fullName evidence="4">HAT C-terminal dimerisation domain-containing protein</fullName>
    </recommendedName>
</protein>
<accession>A0A8J5CRH6</accession>
<evidence type="ECO:0000313" key="3">
    <source>
        <dbReference type="Proteomes" id="UP000770661"/>
    </source>
</evidence>
<proteinExistence type="predicted"/>
<feature type="region of interest" description="Disordered" evidence="1">
    <location>
        <begin position="38"/>
        <end position="57"/>
    </location>
</feature>
<name>A0A8J5CRH6_CHIOP</name>
<organism evidence="2 3">
    <name type="scientific">Chionoecetes opilio</name>
    <name type="common">Atlantic snow crab</name>
    <name type="synonym">Cancer opilio</name>
    <dbReference type="NCBI Taxonomy" id="41210"/>
    <lineage>
        <taxon>Eukaryota</taxon>
        <taxon>Metazoa</taxon>
        <taxon>Ecdysozoa</taxon>
        <taxon>Arthropoda</taxon>
        <taxon>Crustacea</taxon>
        <taxon>Multicrustacea</taxon>
        <taxon>Malacostraca</taxon>
        <taxon>Eumalacostraca</taxon>
        <taxon>Eucarida</taxon>
        <taxon>Decapoda</taxon>
        <taxon>Pleocyemata</taxon>
        <taxon>Brachyura</taxon>
        <taxon>Eubrachyura</taxon>
        <taxon>Majoidea</taxon>
        <taxon>Majidae</taxon>
        <taxon>Chionoecetes</taxon>
    </lineage>
</organism>
<sequence length="155" mass="17771">MEWQTKTEICNRRAANRTQDVVTRYNVDARPLPRLKINEQALTSPGPTATEGTNSTRLSNKMGKELESWCSEKQRNKLLEQAMFPAIYRAAWVDVFVKYNMAILSFAAVERLFSQGSDIMEVKRASLTSENFEKLVFMKGNMNLLNMELSPEDIE</sequence>
<dbReference type="EMBL" id="JACEEZ010016536">
    <property type="protein sequence ID" value="KAG0718171.1"/>
    <property type="molecule type" value="Genomic_DNA"/>
</dbReference>
<reference evidence="2" key="1">
    <citation type="submission" date="2020-07" db="EMBL/GenBank/DDBJ databases">
        <title>The High-quality genome of the commercially important snow crab, Chionoecetes opilio.</title>
        <authorList>
            <person name="Jeong J.-H."/>
            <person name="Ryu S."/>
        </authorList>
    </citation>
    <scope>NUCLEOTIDE SEQUENCE</scope>
    <source>
        <strain evidence="2">MADBK_172401_WGS</strain>
        <tissue evidence="2">Digestive gland</tissue>
    </source>
</reference>
<dbReference type="AlphaFoldDB" id="A0A8J5CRH6"/>
<evidence type="ECO:0008006" key="4">
    <source>
        <dbReference type="Google" id="ProtNLM"/>
    </source>
</evidence>
<gene>
    <name evidence="2" type="ORF">GWK47_007828</name>
</gene>
<comment type="caution">
    <text evidence="2">The sequence shown here is derived from an EMBL/GenBank/DDBJ whole genome shotgun (WGS) entry which is preliminary data.</text>
</comment>
<evidence type="ECO:0000256" key="1">
    <source>
        <dbReference type="SAM" id="MobiDB-lite"/>
    </source>
</evidence>
<feature type="compositionally biased region" description="Polar residues" evidence="1">
    <location>
        <begin position="40"/>
        <end position="57"/>
    </location>
</feature>